<evidence type="ECO:0000256" key="9">
    <source>
        <dbReference type="ARBA" id="ARBA00022840"/>
    </source>
</evidence>
<keyword evidence="13" id="KW-0472">Membrane</keyword>
<dbReference type="InterPro" id="IPR008271">
    <property type="entry name" value="Ser/Thr_kinase_AS"/>
</dbReference>
<dbReference type="GO" id="GO:0005525">
    <property type="term" value="F:GTP binding"/>
    <property type="evidence" value="ECO:0007669"/>
    <property type="project" value="UniProtKB-KW"/>
</dbReference>
<dbReference type="PANTHER" id="PTHR43895:SF32">
    <property type="entry name" value="SERINE_THREONINE-PROTEIN KINASE CHK1"/>
    <property type="match status" value="1"/>
</dbReference>
<evidence type="ECO:0000259" key="17">
    <source>
        <dbReference type="PROSITE" id="PS50011"/>
    </source>
</evidence>
<dbReference type="PANTHER" id="PTHR43895">
    <property type="entry name" value="CALCIUM/CALMODULIN-DEPENDENT PROTEIN KINASE KINASE-RELATED"/>
    <property type="match status" value="1"/>
</dbReference>
<dbReference type="Pfam" id="PF00069">
    <property type="entry name" value="Pkinase"/>
    <property type="match status" value="1"/>
</dbReference>
<dbReference type="Gene3D" id="1.10.510.10">
    <property type="entry name" value="Transferase(Phosphotransferase) domain 1"/>
    <property type="match status" value="1"/>
</dbReference>
<evidence type="ECO:0000256" key="3">
    <source>
        <dbReference type="ARBA" id="ARBA00022527"/>
    </source>
</evidence>
<dbReference type="SUPFAM" id="SSF52540">
    <property type="entry name" value="P-loop containing nucleoside triphosphate hydrolases"/>
    <property type="match status" value="1"/>
</dbReference>
<dbReference type="PROSITE" id="PS00108">
    <property type="entry name" value="PROTEIN_KINASE_ST"/>
    <property type="match status" value="1"/>
</dbReference>
<keyword evidence="3" id="KW-0723">Serine/threonine-protein kinase</keyword>
<dbReference type="InterPro" id="IPR000719">
    <property type="entry name" value="Prot_kinase_dom"/>
</dbReference>
<dbReference type="EC" id="2.7.11.1" evidence="2"/>
<proteinExistence type="predicted"/>
<keyword evidence="7 16" id="KW-0547">Nucleotide-binding</keyword>
<reference evidence="19 20" key="1">
    <citation type="submission" date="2019-07" db="EMBL/GenBank/DDBJ databases">
        <title>Genomes of Cafeteria roenbergensis.</title>
        <authorList>
            <person name="Fischer M.G."/>
            <person name="Hackl T."/>
            <person name="Roman M."/>
        </authorList>
    </citation>
    <scope>NUCLEOTIDE SEQUENCE [LARGE SCALE GENOMIC DNA]</scope>
    <source>
        <strain evidence="19 20">E4-10P</strain>
    </source>
</reference>
<dbReference type="Gene3D" id="3.40.50.300">
    <property type="entry name" value="P-loop containing nucleotide triphosphate hydrolases"/>
    <property type="match status" value="1"/>
</dbReference>
<evidence type="ECO:0000256" key="11">
    <source>
        <dbReference type="ARBA" id="ARBA00022989"/>
    </source>
</evidence>
<dbReference type="Proteomes" id="UP000322899">
    <property type="component" value="Unassembled WGS sequence"/>
</dbReference>
<evidence type="ECO:0000256" key="15">
    <source>
        <dbReference type="ARBA" id="ARBA00048679"/>
    </source>
</evidence>
<keyword evidence="12" id="KW-0342">GTP-binding</keyword>
<keyword evidence="9 16" id="KW-0067">ATP-binding</keyword>
<evidence type="ECO:0000256" key="5">
    <source>
        <dbReference type="ARBA" id="ARBA00022692"/>
    </source>
</evidence>
<evidence type="ECO:0000256" key="13">
    <source>
        <dbReference type="ARBA" id="ARBA00023136"/>
    </source>
</evidence>
<dbReference type="GO" id="GO:0005375">
    <property type="term" value="F:copper ion transmembrane transporter activity"/>
    <property type="evidence" value="ECO:0007669"/>
    <property type="project" value="InterPro"/>
</dbReference>
<dbReference type="InterPro" id="IPR006073">
    <property type="entry name" value="GTP-bd"/>
</dbReference>
<keyword evidence="6" id="KW-0479">Metal-binding</keyword>
<dbReference type="GO" id="GO:0007165">
    <property type="term" value="P:signal transduction"/>
    <property type="evidence" value="ECO:0007669"/>
    <property type="project" value="TreeGrafter"/>
</dbReference>
<dbReference type="OrthoDB" id="193931at2759"/>
<evidence type="ECO:0000256" key="10">
    <source>
        <dbReference type="ARBA" id="ARBA00022842"/>
    </source>
</evidence>
<comment type="subcellular location">
    <subcellularLocation>
        <location evidence="1">Membrane</location>
    </subcellularLocation>
</comment>
<dbReference type="GO" id="GO:0005524">
    <property type="term" value="F:ATP binding"/>
    <property type="evidence" value="ECO:0007669"/>
    <property type="project" value="UniProtKB-UniRule"/>
</dbReference>
<evidence type="ECO:0000256" key="12">
    <source>
        <dbReference type="ARBA" id="ARBA00023134"/>
    </source>
</evidence>
<evidence type="ECO:0000256" key="1">
    <source>
        <dbReference type="ARBA" id="ARBA00004370"/>
    </source>
</evidence>
<dbReference type="FunFam" id="1.10.510.10:FF:000279">
    <property type="entry name" value="Non-specific serine/threonine protein kinase"/>
    <property type="match status" value="1"/>
</dbReference>
<evidence type="ECO:0000256" key="4">
    <source>
        <dbReference type="ARBA" id="ARBA00022679"/>
    </source>
</evidence>
<keyword evidence="10" id="KW-0460">Magnesium</keyword>
<dbReference type="InterPro" id="IPR011009">
    <property type="entry name" value="Kinase-like_dom_sf"/>
</dbReference>
<keyword evidence="11" id="KW-1133">Transmembrane helix</keyword>
<dbReference type="PROSITE" id="PS00107">
    <property type="entry name" value="PROTEIN_KINASE_ATP"/>
    <property type="match status" value="1"/>
</dbReference>
<keyword evidence="8" id="KW-0418">Kinase</keyword>
<evidence type="ECO:0000256" key="16">
    <source>
        <dbReference type="PROSITE-ProRule" id="PRU10141"/>
    </source>
</evidence>
<evidence type="ECO:0000256" key="14">
    <source>
        <dbReference type="ARBA" id="ARBA00047899"/>
    </source>
</evidence>
<gene>
    <name evidence="19" type="ORF">FNF27_02158</name>
</gene>
<evidence type="ECO:0000256" key="2">
    <source>
        <dbReference type="ARBA" id="ARBA00012513"/>
    </source>
</evidence>
<dbReference type="SMART" id="SM00220">
    <property type="entry name" value="S_TKc"/>
    <property type="match status" value="1"/>
</dbReference>
<accession>A0A5A8EG23</accession>
<dbReference type="PROSITE" id="PS50011">
    <property type="entry name" value="PROTEIN_KINASE_DOM"/>
    <property type="match status" value="1"/>
</dbReference>
<comment type="caution">
    <text evidence="19">The sequence shown here is derived from an EMBL/GenBank/DDBJ whole genome shotgun (WGS) entry which is preliminary data.</text>
</comment>
<dbReference type="GO" id="GO:0016020">
    <property type="term" value="C:membrane"/>
    <property type="evidence" value="ECO:0007669"/>
    <property type="project" value="UniProtKB-SubCell"/>
</dbReference>
<feature type="domain" description="EngB-type G" evidence="18">
    <location>
        <begin position="531"/>
        <end position="723"/>
    </location>
</feature>
<feature type="binding site" evidence="16">
    <location>
        <position position="37"/>
    </location>
    <ligand>
        <name>ATP</name>
        <dbReference type="ChEBI" id="CHEBI:30616"/>
    </ligand>
</feature>
<sequence>MPRNVGKYEVGKTLGEGTFAKVKWARDTTTNQKVAIKIIDKEKIKRQNMGAQMKKEISIMKMVRHPNVVKLYEVLASRSKIFIVLELITGGELFQKILESQRFTEAQARFFFRQLIEGIRYCHSMGVAHRDLKPENLLLDSRGTLKISDFGLSAVYGGDEGEGRKSLLHTTCGTPNYVAPEVLAETGYDGSMADVWSCGVILYVMMAGFLPFDEQTLSQLFAVIQRGTYDFPPWITGEARDLISRIIVVDVSRRYTVEQIMAHPWFVGADGYRPMRLRTAPAATPRTEEEGAAAGSRSGAGAAAGTGAAAAAGASAAASAVRKPAATTAAAAAAGASSAARPAPGSGAGVSKADMEGAVKEGALDDGEDEDGGSSSATAFDVVNMFGGLALNRLLKTVDAGLQLAQPQFLSETPLPDIIAAASKAFARLGAAASDEESAVSGEVVTRHGAVSLRIVVTPLSDLLTLVELQRGRGDLLAFADLFVRFRAELAKAPLTERADIDALEALLRQDVRLLGSYAEQVGPDDEDLPMRHEIALVGRSNVGKSSLLNQLLQRPGLAPTSRTPGRTGQVLFYGLGKAHQPPAVFVDMPGYGFAKRSQERQEEWVATIAEYLQGRPRDVLRRAVLLVDSRLALPQGVAAAMEGMRRGAAAAGAAASSPGKGRASATGASKYGRNEAERAAMAADLAASFAAAPPAPAGAEASGGRGDGGAAAEGDLPFVSMAPEDCEVAAMLEDSQVPWMVVFTKCDTPPAAMMMMMQMWFYQSCEATILFENWTTTDCSQYGWSIFAVILMGMARQLVVALRRNFRSWVSKQGKPLAGMGHDSSGPGCSSGACAGVAHAEPGFYKEGAAAGSFDWVAKSPLAVACIDGFLSFLAVSAAFLNMLVTMTYNGGLFLGICAGEALGVVAFDPALSMCGCHKWFAASDGQMAACH</sequence>
<evidence type="ECO:0000313" key="19">
    <source>
        <dbReference type="EMBL" id="KAA0176462.1"/>
    </source>
</evidence>
<comment type="catalytic activity">
    <reaction evidence="14">
        <text>L-threonyl-[protein] + ATP = O-phospho-L-threonyl-[protein] + ADP + H(+)</text>
        <dbReference type="Rhea" id="RHEA:46608"/>
        <dbReference type="Rhea" id="RHEA-COMP:11060"/>
        <dbReference type="Rhea" id="RHEA-COMP:11605"/>
        <dbReference type="ChEBI" id="CHEBI:15378"/>
        <dbReference type="ChEBI" id="CHEBI:30013"/>
        <dbReference type="ChEBI" id="CHEBI:30616"/>
        <dbReference type="ChEBI" id="CHEBI:61977"/>
        <dbReference type="ChEBI" id="CHEBI:456216"/>
        <dbReference type="EC" id="2.7.11.1"/>
    </reaction>
</comment>
<evidence type="ECO:0000259" key="18">
    <source>
        <dbReference type="PROSITE" id="PS51706"/>
    </source>
</evidence>
<protein>
    <recommendedName>
        <fullName evidence="2">non-specific serine/threonine protein kinase</fullName>
        <ecNumber evidence="2">2.7.11.1</ecNumber>
    </recommendedName>
</protein>
<dbReference type="InterPro" id="IPR030393">
    <property type="entry name" value="G_ENGB_dom"/>
</dbReference>
<dbReference type="EMBL" id="VLTO01000008">
    <property type="protein sequence ID" value="KAA0176462.1"/>
    <property type="molecule type" value="Genomic_DNA"/>
</dbReference>
<dbReference type="Pfam" id="PF01926">
    <property type="entry name" value="MMR_HSR1"/>
    <property type="match status" value="1"/>
</dbReference>
<evidence type="ECO:0000256" key="7">
    <source>
        <dbReference type="ARBA" id="ARBA00022741"/>
    </source>
</evidence>
<name>A0A5A8EG23_CAFRO</name>
<keyword evidence="4" id="KW-0808">Transferase</keyword>
<dbReference type="InterPro" id="IPR017441">
    <property type="entry name" value="Protein_kinase_ATP_BS"/>
</dbReference>
<evidence type="ECO:0000256" key="8">
    <source>
        <dbReference type="ARBA" id="ARBA00022777"/>
    </source>
</evidence>
<dbReference type="InterPro" id="IPR007274">
    <property type="entry name" value="Cop_transporter"/>
</dbReference>
<organism evidence="19 20">
    <name type="scientific">Cafeteria roenbergensis</name>
    <name type="common">Marine flagellate</name>
    <dbReference type="NCBI Taxonomy" id="33653"/>
    <lineage>
        <taxon>Eukaryota</taxon>
        <taxon>Sar</taxon>
        <taxon>Stramenopiles</taxon>
        <taxon>Bigyra</taxon>
        <taxon>Opalozoa</taxon>
        <taxon>Bicosoecida</taxon>
        <taxon>Cafeteriaceae</taxon>
        <taxon>Cafeteria</taxon>
    </lineage>
</organism>
<comment type="catalytic activity">
    <reaction evidence="15">
        <text>L-seryl-[protein] + ATP = O-phospho-L-seryl-[protein] + ADP + H(+)</text>
        <dbReference type="Rhea" id="RHEA:17989"/>
        <dbReference type="Rhea" id="RHEA-COMP:9863"/>
        <dbReference type="Rhea" id="RHEA-COMP:11604"/>
        <dbReference type="ChEBI" id="CHEBI:15378"/>
        <dbReference type="ChEBI" id="CHEBI:29999"/>
        <dbReference type="ChEBI" id="CHEBI:30616"/>
        <dbReference type="ChEBI" id="CHEBI:83421"/>
        <dbReference type="ChEBI" id="CHEBI:456216"/>
        <dbReference type="EC" id="2.7.11.1"/>
    </reaction>
</comment>
<dbReference type="Gene3D" id="3.30.310.80">
    <property type="entry name" value="Kinase associated domain 1, KA1"/>
    <property type="match status" value="1"/>
</dbReference>
<dbReference type="PROSITE" id="PS51706">
    <property type="entry name" value="G_ENGB"/>
    <property type="match status" value="1"/>
</dbReference>
<dbReference type="InterPro" id="IPR027417">
    <property type="entry name" value="P-loop_NTPase"/>
</dbReference>
<keyword evidence="5" id="KW-0812">Transmembrane</keyword>
<dbReference type="FunFam" id="3.30.200.20:FF:000096">
    <property type="entry name" value="Non-specific serine/threonine protein kinase"/>
    <property type="match status" value="1"/>
</dbReference>
<dbReference type="Pfam" id="PF04145">
    <property type="entry name" value="Ctr"/>
    <property type="match status" value="1"/>
</dbReference>
<evidence type="ECO:0000313" key="20">
    <source>
        <dbReference type="Proteomes" id="UP000322899"/>
    </source>
</evidence>
<dbReference type="AlphaFoldDB" id="A0A5A8EG23"/>
<feature type="domain" description="Protein kinase" evidence="17">
    <location>
        <begin position="8"/>
        <end position="266"/>
    </location>
</feature>
<dbReference type="GO" id="GO:0004674">
    <property type="term" value="F:protein serine/threonine kinase activity"/>
    <property type="evidence" value="ECO:0007669"/>
    <property type="project" value="UniProtKB-KW"/>
</dbReference>
<dbReference type="CDD" id="cd01876">
    <property type="entry name" value="YihA_EngB"/>
    <property type="match status" value="1"/>
</dbReference>
<dbReference type="SUPFAM" id="SSF56112">
    <property type="entry name" value="Protein kinase-like (PK-like)"/>
    <property type="match status" value="1"/>
</dbReference>
<dbReference type="GO" id="GO:0046872">
    <property type="term" value="F:metal ion binding"/>
    <property type="evidence" value="ECO:0007669"/>
    <property type="project" value="UniProtKB-KW"/>
</dbReference>
<evidence type="ECO:0000256" key="6">
    <source>
        <dbReference type="ARBA" id="ARBA00022723"/>
    </source>
</evidence>